<keyword evidence="3" id="KW-1185">Reference proteome</keyword>
<comment type="caution">
    <text evidence="2">The sequence shown here is derived from an EMBL/GenBank/DDBJ whole genome shotgun (WGS) entry which is preliminary data.</text>
</comment>
<proteinExistence type="predicted"/>
<organism evidence="2 3">
    <name type="scientific">Nelumbo nucifera</name>
    <name type="common">Sacred lotus</name>
    <dbReference type="NCBI Taxonomy" id="4432"/>
    <lineage>
        <taxon>Eukaryota</taxon>
        <taxon>Viridiplantae</taxon>
        <taxon>Streptophyta</taxon>
        <taxon>Embryophyta</taxon>
        <taxon>Tracheophyta</taxon>
        <taxon>Spermatophyta</taxon>
        <taxon>Magnoliopsida</taxon>
        <taxon>Proteales</taxon>
        <taxon>Nelumbonaceae</taxon>
        <taxon>Nelumbo</taxon>
    </lineage>
</organism>
<name>A0A822ZL91_NELNU</name>
<feature type="compositionally biased region" description="Basic residues" evidence="1">
    <location>
        <begin position="9"/>
        <end position="35"/>
    </location>
</feature>
<protein>
    <submittedName>
        <fullName evidence="2">Uncharacterized protein</fullName>
    </submittedName>
</protein>
<reference evidence="2 3" key="1">
    <citation type="journal article" date="2020" name="Mol. Biol. Evol.">
        <title>Distinct Expression and Methylation Patterns for Genes with Different Fates following a Single Whole-Genome Duplication in Flowering Plants.</title>
        <authorList>
            <person name="Shi T."/>
            <person name="Rahmani R.S."/>
            <person name="Gugger P.F."/>
            <person name="Wang M."/>
            <person name="Li H."/>
            <person name="Zhang Y."/>
            <person name="Li Z."/>
            <person name="Wang Q."/>
            <person name="Van de Peer Y."/>
            <person name="Marchal K."/>
            <person name="Chen J."/>
        </authorList>
    </citation>
    <scope>NUCLEOTIDE SEQUENCE [LARGE SCALE GENOMIC DNA]</scope>
    <source>
        <tissue evidence="2">Leaf</tissue>
    </source>
</reference>
<evidence type="ECO:0000256" key="1">
    <source>
        <dbReference type="SAM" id="MobiDB-lite"/>
    </source>
</evidence>
<evidence type="ECO:0000313" key="2">
    <source>
        <dbReference type="EMBL" id="DAD45952.1"/>
    </source>
</evidence>
<sequence length="61" mass="7078">MGSSATKEARKKRMARQRQFLLHHRSLNHHQRQHPSPHTEQHAKLPSEGNCTNTTQTNPEN</sequence>
<evidence type="ECO:0000313" key="3">
    <source>
        <dbReference type="Proteomes" id="UP000607653"/>
    </source>
</evidence>
<gene>
    <name evidence="2" type="ORF">HUJ06_004182</name>
</gene>
<feature type="compositionally biased region" description="Polar residues" evidence="1">
    <location>
        <begin position="49"/>
        <end position="61"/>
    </location>
</feature>
<accession>A0A822ZL91</accession>
<dbReference type="Proteomes" id="UP000607653">
    <property type="component" value="Unassembled WGS sequence"/>
</dbReference>
<dbReference type="AlphaFoldDB" id="A0A822ZL91"/>
<feature type="region of interest" description="Disordered" evidence="1">
    <location>
        <begin position="1"/>
        <end position="61"/>
    </location>
</feature>
<dbReference type="EMBL" id="DUZY01000007">
    <property type="protein sequence ID" value="DAD45952.1"/>
    <property type="molecule type" value="Genomic_DNA"/>
</dbReference>